<evidence type="ECO:0008006" key="3">
    <source>
        <dbReference type="Google" id="ProtNLM"/>
    </source>
</evidence>
<sequence length="294" mass="34401">MKVSGFTFIKNGATLGYPFVESIRSALPICDEFIIALGNCDDNTEELIQQIDDPKIRVIHTTWNDKMQDRGYVYGQQKMVAHFNCSGDWALYIEGDEVLHENELETIRGNMERYLDDPEVEAFYFDFFHFYGRPDQVGISGYRRAPRIIRNSVRSIAPDGLFFVVLDKNKEGRYPKAVHAGGNIYHYGHVRNVEKMQEKINQVSRYWDHKPEPFPGYGNIDPAVLRPFEGSHPAIMQDWLDNDAEWNFEPNPDYKLTKRDKKVRLKLKIEDMFDIEISKKHYKDLKKNDNEHKS</sequence>
<dbReference type="EMBL" id="AAOW01000001">
    <property type="protein sequence ID" value="EAR62854.1"/>
    <property type="molecule type" value="Genomic_DNA"/>
</dbReference>
<keyword evidence="2" id="KW-1185">Reference proteome</keyword>
<dbReference type="AlphaFoldDB" id="A0A7U8CAP1"/>
<dbReference type="Gene3D" id="3.90.550.10">
    <property type="entry name" value="Spore Coat Polysaccharide Biosynthesis Protein SpsA, Chain A"/>
    <property type="match status" value="1"/>
</dbReference>
<evidence type="ECO:0000313" key="2">
    <source>
        <dbReference type="Proteomes" id="UP000002171"/>
    </source>
</evidence>
<reference evidence="1 2" key="1">
    <citation type="submission" date="2006-02" db="EMBL/GenBank/DDBJ databases">
        <authorList>
            <person name="Pinhassi J."/>
            <person name="Pedros-Alio C."/>
            <person name="Ferriera S."/>
            <person name="Johnson J."/>
            <person name="Kravitz S."/>
            <person name="Halpern A."/>
            <person name="Remington K."/>
            <person name="Beeson K."/>
            <person name="Tran B."/>
            <person name="Rogers Y.-H."/>
            <person name="Friedman R."/>
            <person name="Venter J.C."/>
        </authorList>
    </citation>
    <scope>NUCLEOTIDE SEQUENCE [LARGE SCALE GENOMIC DNA]</scope>
    <source>
        <strain evidence="1 2">MED92</strain>
    </source>
</reference>
<protein>
    <recommendedName>
        <fullName evidence="3">Glycosyltransferase</fullName>
    </recommendedName>
</protein>
<proteinExistence type="predicted"/>
<dbReference type="SUPFAM" id="SSF53448">
    <property type="entry name" value="Nucleotide-diphospho-sugar transferases"/>
    <property type="match status" value="1"/>
</dbReference>
<dbReference type="RefSeq" id="WP_007021872.1">
    <property type="nucleotide sequence ID" value="NZ_CH724126.1"/>
</dbReference>
<gene>
    <name evidence="1" type="ORF">MED92_07041</name>
</gene>
<name>A0A7U8CAP1_NEPCE</name>
<dbReference type="Proteomes" id="UP000002171">
    <property type="component" value="Unassembled WGS sequence"/>
</dbReference>
<comment type="caution">
    <text evidence="1">The sequence shown here is derived from an EMBL/GenBank/DDBJ whole genome shotgun (WGS) entry which is preliminary data.</text>
</comment>
<accession>A0A7U8CAP1</accession>
<dbReference type="OrthoDB" id="9815923at2"/>
<dbReference type="InterPro" id="IPR029044">
    <property type="entry name" value="Nucleotide-diphossugar_trans"/>
</dbReference>
<evidence type="ECO:0000313" key="1">
    <source>
        <dbReference type="EMBL" id="EAR62854.1"/>
    </source>
</evidence>
<organism evidence="1 2">
    <name type="scientific">Neptuniibacter caesariensis</name>
    <dbReference type="NCBI Taxonomy" id="207954"/>
    <lineage>
        <taxon>Bacteria</taxon>
        <taxon>Pseudomonadati</taxon>
        <taxon>Pseudomonadota</taxon>
        <taxon>Gammaproteobacteria</taxon>
        <taxon>Oceanospirillales</taxon>
        <taxon>Oceanospirillaceae</taxon>
        <taxon>Neptuniibacter</taxon>
    </lineage>
</organism>